<dbReference type="Proteomes" id="UP000259636">
    <property type="component" value="Chromosome"/>
</dbReference>
<dbReference type="PANTHER" id="PTHR33542">
    <property type="entry name" value="SIROHYDROCHLORIN FERROCHELATASE, CHLOROPLASTIC"/>
    <property type="match status" value="1"/>
</dbReference>
<organism evidence="4 5">
    <name type="scientific">Streptomyces koyangensis</name>
    <dbReference type="NCBI Taxonomy" id="188770"/>
    <lineage>
        <taxon>Bacteria</taxon>
        <taxon>Bacillati</taxon>
        <taxon>Actinomycetota</taxon>
        <taxon>Actinomycetes</taxon>
        <taxon>Kitasatosporales</taxon>
        <taxon>Streptomycetaceae</taxon>
        <taxon>Streptomyces</taxon>
        <taxon>Streptomyces aurantiacus group</taxon>
    </lineage>
</organism>
<evidence type="ECO:0000256" key="1">
    <source>
        <dbReference type="ARBA" id="ARBA00022723"/>
    </source>
</evidence>
<evidence type="ECO:0000256" key="2">
    <source>
        <dbReference type="ARBA" id="ARBA00023239"/>
    </source>
</evidence>
<dbReference type="KEGG" id="sky:D0C37_31080"/>
<reference evidence="4 5" key="1">
    <citation type="submission" date="2018-08" db="EMBL/GenBank/DDBJ databases">
        <authorList>
            <person name="Ferrada E.E."/>
            <person name="Latorre B.A."/>
        </authorList>
    </citation>
    <scope>NUCLEOTIDE SEQUENCE [LARGE SCALE GENOMIC DNA]</scope>
    <source>
        <strain evidence="4 5">VK-A60T</strain>
    </source>
</reference>
<evidence type="ECO:0000313" key="4">
    <source>
        <dbReference type="EMBL" id="AXQ58617.1"/>
    </source>
</evidence>
<keyword evidence="1" id="KW-0479">Metal-binding</keyword>
<dbReference type="GO" id="GO:0046872">
    <property type="term" value="F:metal ion binding"/>
    <property type="evidence" value="ECO:0007669"/>
    <property type="project" value="UniProtKB-KW"/>
</dbReference>
<dbReference type="AlphaFoldDB" id="A0A385DLR2"/>
<dbReference type="PANTHER" id="PTHR33542:SF5">
    <property type="entry name" value="FERROCHELATASE CHE1"/>
    <property type="match status" value="1"/>
</dbReference>
<dbReference type="Pfam" id="PF01903">
    <property type="entry name" value="CbiX"/>
    <property type="match status" value="1"/>
</dbReference>
<dbReference type="RefSeq" id="WP_117350774.1">
    <property type="nucleotide sequence ID" value="NZ_CP031742.1"/>
</dbReference>
<protein>
    <submittedName>
        <fullName evidence="4">Sirohydrochlorin chelatase</fullName>
    </submittedName>
</protein>
<dbReference type="InterPro" id="IPR050963">
    <property type="entry name" value="Sirohydro_Cobaltochel/CbiX"/>
</dbReference>
<keyword evidence="2" id="KW-0456">Lyase</keyword>
<feature type="region of interest" description="Disordered" evidence="3">
    <location>
        <begin position="236"/>
        <end position="256"/>
    </location>
</feature>
<evidence type="ECO:0000256" key="3">
    <source>
        <dbReference type="SAM" id="MobiDB-lite"/>
    </source>
</evidence>
<dbReference type="Gene3D" id="3.40.50.1400">
    <property type="match status" value="2"/>
</dbReference>
<accession>A0A385DLR2</accession>
<gene>
    <name evidence="4" type="ORF">D0C37_31080</name>
</gene>
<evidence type="ECO:0000313" key="5">
    <source>
        <dbReference type="Proteomes" id="UP000259636"/>
    </source>
</evidence>
<dbReference type="SUPFAM" id="SSF53800">
    <property type="entry name" value="Chelatase"/>
    <property type="match status" value="1"/>
</dbReference>
<dbReference type="GeneID" id="300118563"/>
<dbReference type="CDD" id="cd03416">
    <property type="entry name" value="CbiX_SirB_N"/>
    <property type="match status" value="1"/>
</dbReference>
<dbReference type="GO" id="GO:0016829">
    <property type="term" value="F:lyase activity"/>
    <property type="evidence" value="ECO:0007669"/>
    <property type="project" value="UniProtKB-KW"/>
</dbReference>
<dbReference type="InterPro" id="IPR002762">
    <property type="entry name" value="CbiX-like"/>
</dbReference>
<dbReference type="EMBL" id="CP031742">
    <property type="protein sequence ID" value="AXQ58617.1"/>
    <property type="molecule type" value="Genomic_DNA"/>
</dbReference>
<sequence>MTTLTDHAPQAPTLLALAHGTRDQEGIRVVQELTARVRRLRPGTRVELAWLGLVEPTVSQALARLPGPVVAVPLLLARGYHVRTDIPALLAGPDEARVRVAPALGPSPRLAEAAAAQLARAGRPPGATPVVLAAAGSADPRARADTHHSARLLAARLNAPVTPAFLGGPGPDPAEAVAAWHSRGHPDVAAAAHLLAPGFFLNRLRGTGARWVSGALGLREQVAELVWERYDAGRAGEERPDLAAAHPPREMSSHGR</sequence>
<name>A0A385DLR2_9ACTN</name>
<proteinExistence type="predicted"/>